<dbReference type="Proteomes" id="UP000266841">
    <property type="component" value="Unassembled WGS sequence"/>
</dbReference>
<dbReference type="EMBL" id="AGNL01023091">
    <property type="protein sequence ID" value="EJK59345.1"/>
    <property type="molecule type" value="Genomic_DNA"/>
</dbReference>
<evidence type="ECO:0000313" key="2">
    <source>
        <dbReference type="Proteomes" id="UP000266841"/>
    </source>
</evidence>
<keyword evidence="2" id="KW-1185">Reference proteome</keyword>
<name>K0S288_THAOC</name>
<comment type="caution">
    <text evidence="1">The sequence shown here is derived from an EMBL/GenBank/DDBJ whole genome shotgun (WGS) entry which is preliminary data.</text>
</comment>
<sequence>MIMLGGQADLPASVSALELRSSFPGDEGLDGVDNDPSAGSPQWCILTGSTARAGLPPMPCPFTFKYVRTTRVPVRYGYRYRFKTP</sequence>
<dbReference type="AlphaFoldDB" id="K0S288"/>
<accession>K0S288</accession>
<proteinExistence type="predicted"/>
<evidence type="ECO:0000313" key="1">
    <source>
        <dbReference type="EMBL" id="EJK59345.1"/>
    </source>
</evidence>
<gene>
    <name evidence="1" type="ORF">THAOC_20449</name>
</gene>
<reference evidence="1 2" key="1">
    <citation type="journal article" date="2012" name="Genome Biol.">
        <title>Genome and low-iron response of an oceanic diatom adapted to chronic iron limitation.</title>
        <authorList>
            <person name="Lommer M."/>
            <person name="Specht M."/>
            <person name="Roy A.S."/>
            <person name="Kraemer L."/>
            <person name="Andreson R."/>
            <person name="Gutowska M.A."/>
            <person name="Wolf J."/>
            <person name="Bergner S.V."/>
            <person name="Schilhabel M.B."/>
            <person name="Klostermeier U.C."/>
            <person name="Beiko R.G."/>
            <person name="Rosenstiel P."/>
            <person name="Hippler M."/>
            <person name="Laroche J."/>
        </authorList>
    </citation>
    <scope>NUCLEOTIDE SEQUENCE [LARGE SCALE GENOMIC DNA]</scope>
    <source>
        <strain evidence="1 2">CCMP1005</strain>
    </source>
</reference>
<organism evidence="1 2">
    <name type="scientific">Thalassiosira oceanica</name>
    <name type="common">Marine diatom</name>
    <dbReference type="NCBI Taxonomy" id="159749"/>
    <lineage>
        <taxon>Eukaryota</taxon>
        <taxon>Sar</taxon>
        <taxon>Stramenopiles</taxon>
        <taxon>Ochrophyta</taxon>
        <taxon>Bacillariophyta</taxon>
        <taxon>Coscinodiscophyceae</taxon>
        <taxon>Thalassiosirophycidae</taxon>
        <taxon>Thalassiosirales</taxon>
        <taxon>Thalassiosiraceae</taxon>
        <taxon>Thalassiosira</taxon>
    </lineage>
</organism>
<protein>
    <submittedName>
        <fullName evidence="1">Uncharacterized protein</fullName>
    </submittedName>
</protein>